<comment type="subcellular location">
    <subcellularLocation>
        <location evidence="1">Cell membrane</location>
        <topology evidence="1">Single-pass type I membrane protein</topology>
    </subcellularLocation>
</comment>
<keyword evidence="7" id="KW-0677">Repeat</keyword>
<dbReference type="Gramene" id="mRNA:HanXRQr2_Chr07g0310271">
    <property type="protein sequence ID" value="CDS:HanXRQr2_Chr07g0310271.1"/>
    <property type="gene ID" value="HanXRQr2_Chr07g0310271"/>
</dbReference>
<organism evidence="14 15">
    <name type="scientific">Helianthus annuus</name>
    <name type="common">Common sunflower</name>
    <dbReference type="NCBI Taxonomy" id="4232"/>
    <lineage>
        <taxon>Eukaryota</taxon>
        <taxon>Viridiplantae</taxon>
        <taxon>Streptophyta</taxon>
        <taxon>Embryophyta</taxon>
        <taxon>Tracheophyta</taxon>
        <taxon>Spermatophyta</taxon>
        <taxon>Magnoliopsida</taxon>
        <taxon>eudicotyledons</taxon>
        <taxon>Gunneridae</taxon>
        <taxon>Pentapetalae</taxon>
        <taxon>asterids</taxon>
        <taxon>campanulids</taxon>
        <taxon>Asterales</taxon>
        <taxon>Asteraceae</taxon>
        <taxon>Asteroideae</taxon>
        <taxon>Heliantheae alliance</taxon>
        <taxon>Heliantheae</taxon>
        <taxon>Helianthus</taxon>
    </lineage>
</organism>
<dbReference type="GO" id="GO:0051707">
    <property type="term" value="P:response to other organism"/>
    <property type="evidence" value="ECO:0007669"/>
    <property type="project" value="UniProtKB-ARBA"/>
</dbReference>
<dbReference type="SMART" id="SM00365">
    <property type="entry name" value="LRR_SD22"/>
    <property type="match status" value="6"/>
</dbReference>
<evidence type="ECO:0000256" key="7">
    <source>
        <dbReference type="ARBA" id="ARBA00022737"/>
    </source>
</evidence>
<dbReference type="AlphaFoldDB" id="A0A9K3NGX5"/>
<feature type="transmembrane region" description="Helical" evidence="11">
    <location>
        <begin position="820"/>
        <end position="841"/>
    </location>
</feature>
<dbReference type="Pfam" id="PF00560">
    <property type="entry name" value="LRR_1"/>
    <property type="match status" value="12"/>
</dbReference>
<keyword evidence="6 12" id="KW-0732">Signal</keyword>
<evidence type="ECO:0000256" key="1">
    <source>
        <dbReference type="ARBA" id="ARBA00004251"/>
    </source>
</evidence>
<dbReference type="SMART" id="SM00369">
    <property type="entry name" value="LRR_TYP"/>
    <property type="match status" value="9"/>
</dbReference>
<keyword evidence="3" id="KW-1003">Cell membrane</keyword>
<sequence>MYVFVSLLLCMGSFINGGLTSGLKEDANTTITRSCNDKERQALLGFKANLVDINKGKKDCCQWKGISCDSQTGHVTEVDLSTYSSGLSGNTSHFLSLLHQLQYLDLTGTDFQFNHIPNSLSSLSNLQHLKISAANLSNLVLLDLSNNSLSGPIPHQLANLSMLDELDLSNNLLSGQIPASFGDLTSLDLLDLSGNRLEGVIPKSFGNWSSLVELDLSRNLLNGPVPNFVGCSSIKKSSSNSNSLYNRRPFESAYGTNFPGCLSLSKLDLSSNRLTGNLPNSVGELLNLEHLDVSNNSFKGIISDIHLLNLTLLTYLDLSFNSFALNLSSQMNFQLNAIKMQSCKLGPSFPVWIQTQTNFAYLDISSAGISDRVPGWFWNLPRGLRFLNISSNEIKGMLPNMTTVFERYPGMDLSYNQLEGTIPLLPSKLAALNLSGNRFSGTLSFLCQIDTALTFLDLSNNLLSGSLPECLQKFHEKLVVLNLSNNSLSGEIPSFLGALSKLQALYLRRNDFVGEIPKSLSNCTKLRFVDLGENKLSGNIPSWIGETLSKLYVLVLRSNRFNGSLPSRICSLTNLRFLDLANNALLGNIPKCFGNFTAMATRRVQDDIISHYYSSYVSTLPGTKPQHDYTTYYALNRTGDVLCSRRGGRYSICGSNESALFIDNALVAWKGKQREFGRGLYLLRSIDISSNKLYGELPSEITNLLELVSLNFSDNRLHGEVPKHIGRLRSLDSLDLSRNEFSGNIPTSLTQITRISYLNLSYNNLSGRIPTGTQLQSFSYTSFIGNPQLCGPPLTQRCGRLSPPPTVVGKEDGEGFWDSYYIGMAAGFAVGFLGICGALFFNCWCRYFLFASLNNVKDWIYVTSVVHFRRLHRKFRR</sequence>
<dbReference type="Pfam" id="PF08263">
    <property type="entry name" value="LRRNT_2"/>
    <property type="match status" value="1"/>
</dbReference>
<dbReference type="InterPro" id="IPR003591">
    <property type="entry name" value="Leu-rich_rpt_typical-subtyp"/>
</dbReference>
<feature type="domain" description="Leucine-rich repeat-containing N-terminal plant-type" evidence="13">
    <location>
        <begin position="37"/>
        <end position="69"/>
    </location>
</feature>
<dbReference type="PANTHER" id="PTHR48063">
    <property type="entry name" value="LRR RECEPTOR-LIKE KINASE"/>
    <property type="match status" value="1"/>
</dbReference>
<dbReference type="PRINTS" id="PR00019">
    <property type="entry name" value="LEURICHRPT"/>
</dbReference>
<dbReference type="GO" id="GO:0005886">
    <property type="term" value="C:plasma membrane"/>
    <property type="evidence" value="ECO:0007669"/>
    <property type="project" value="UniProtKB-SubCell"/>
</dbReference>
<gene>
    <name evidence="14" type="ORF">HanXRQr2_Chr07g0310271</name>
</gene>
<evidence type="ECO:0000256" key="9">
    <source>
        <dbReference type="ARBA" id="ARBA00023136"/>
    </source>
</evidence>
<dbReference type="InterPro" id="IPR001611">
    <property type="entry name" value="Leu-rich_rpt"/>
</dbReference>
<dbReference type="OrthoDB" id="8731593at2759"/>
<evidence type="ECO:0000256" key="8">
    <source>
        <dbReference type="ARBA" id="ARBA00022989"/>
    </source>
</evidence>
<evidence type="ECO:0000256" key="12">
    <source>
        <dbReference type="SAM" id="SignalP"/>
    </source>
</evidence>
<evidence type="ECO:0000313" key="15">
    <source>
        <dbReference type="Proteomes" id="UP000215914"/>
    </source>
</evidence>
<feature type="signal peptide" evidence="12">
    <location>
        <begin position="1"/>
        <end position="20"/>
    </location>
</feature>
<comment type="caution">
    <text evidence="14">The sequence shown here is derived from an EMBL/GenBank/DDBJ whole genome shotgun (WGS) entry which is preliminary data.</text>
</comment>
<dbReference type="InterPro" id="IPR032675">
    <property type="entry name" value="LRR_dom_sf"/>
</dbReference>
<evidence type="ECO:0000256" key="3">
    <source>
        <dbReference type="ARBA" id="ARBA00022475"/>
    </source>
</evidence>
<name>A0A9K3NGX5_HELAN</name>
<dbReference type="FunFam" id="3.80.10.10:FF:000095">
    <property type="entry name" value="LRR receptor-like serine/threonine-protein kinase GSO1"/>
    <property type="match status" value="1"/>
</dbReference>
<evidence type="ECO:0000256" key="5">
    <source>
        <dbReference type="ARBA" id="ARBA00022692"/>
    </source>
</evidence>
<keyword evidence="5 11" id="KW-0812">Transmembrane</keyword>
<dbReference type="FunFam" id="3.80.10.10:FF:000299">
    <property type="entry name" value="Piriformospora indica-insensitive protein 2"/>
    <property type="match status" value="1"/>
</dbReference>
<reference evidence="14" key="1">
    <citation type="journal article" date="2017" name="Nature">
        <title>The sunflower genome provides insights into oil metabolism, flowering and Asterid evolution.</title>
        <authorList>
            <person name="Badouin H."/>
            <person name="Gouzy J."/>
            <person name="Grassa C.J."/>
            <person name="Murat F."/>
            <person name="Staton S.E."/>
            <person name="Cottret L."/>
            <person name="Lelandais-Briere C."/>
            <person name="Owens G.L."/>
            <person name="Carrere S."/>
            <person name="Mayjonade B."/>
            <person name="Legrand L."/>
            <person name="Gill N."/>
            <person name="Kane N.C."/>
            <person name="Bowers J.E."/>
            <person name="Hubner S."/>
            <person name="Bellec A."/>
            <person name="Berard A."/>
            <person name="Berges H."/>
            <person name="Blanchet N."/>
            <person name="Boniface M.C."/>
            <person name="Brunel D."/>
            <person name="Catrice O."/>
            <person name="Chaidir N."/>
            <person name="Claudel C."/>
            <person name="Donnadieu C."/>
            <person name="Faraut T."/>
            <person name="Fievet G."/>
            <person name="Helmstetter N."/>
            <person name="King M."/>
            <person name="Knapp S.J."/>
            <person name="Lai Z."/>
            <person name="Le Paslier M.C."/>
            <person name="Lippi Y."/>
            <person name="Lorenzon L."/>
            <person name="Mandel J.R."/>
            <person name="Marage G."/>
            <person name="Marchand G."/>
            <person name="Marquand E."/>
            <person name="Bret-Mestries E."/>
            <person name="Morien E."/>
            <person name="Nambeesan S."/>
            <person name="Nguyen T."/>
            <person name="Pegot-Espagnet P."/>
            <person name="Pouilly N."/>
            <person name="Raftis F."/>
            <person name="Sallet E."/>
            <person name="Schiex T."/>
            <person name="Thomas J."/>
            <person name="Vandecasteele C."/>
            <person name="Vares D."/>
            <person name="Vear F."/>
            <person name="Vautrin S."/>
            <person name="Crespi M."/>
            <person name="Mangin B."/>
            <person name="Burke J.M."/>
            <person name="Salse J."/>
            <person name="Munos S."/>
            <person name="Vincourt P."/>
            <person name="Rieseberg L.H."/>
            <person name="Langlade N.B."/>
        </authorList>
    </citation>
    <scope>NUCLEOTIDE SEQUENCE</scope>
    <source>
        <tissue evidence="14">Leaves</tissue>
    </source>
</reference>
<dbReference type="Pfam" id="PF13855">
    <property type="entry name" value="LRR_8"/>
    <property type="match status" value="1"/>
</dbReference>
<evidence type="ECO:0000256" key="2">
    <source>
        <dbReference type="ARBA" id="ARBA00009592"/>
    </source>
</evidence>
<evidence type="ECO:0000259" key="13">
    <source>
        <dbReference type="Pfam" id="PF08263"/>
    </source>
</evidence>
<keyword evidence="4" id="KW-0433">Leucine-rich repeat</keyword>
<dbReference type="Gene3D" id="3.80.10.10">
    <property type="entry name" value="Ribonuclease Inhibitor"/>
    <property type="match status" value="6"/>
</dbReference>
<dbReference type="EMBL" id="MNCJ02000322">
    <property type="protein sequence ID" value="KAF5799941.1"/>
    <property type="molecule type" value="Genomic_DNA"/>
</dbReference>
<reference evidence="14" key="2">
    <citation type="submission" date="2020-06" db="EMBL/GenBank/DDBJ databases">
        <title>Helianthus annuus Genome sequencing and assembly Release 2.</title>
        <authorList>
            <person name="Gouzy J."/>
            <person name="Langlade N."/>
            <person name="Munos S."/>
        </authorList>
    </citation>
    <scope>NUCLEOTIDE SEQUENCE</scope>
    <source>
        <tissue evidence="14">Leaves</tissue>
    </source>
</reference>
<comment type="similarity">
    <text evidence="2">Belongs to the RLP family.</text>
</comment>
<dbReference type="FunFam" id="3.80.10.10:FF:000111">
    <property type="entry name" value="LRR receptor-like serine/threonine-protein kinase ERECTA"/>
    <property type="match status" value="1"/>
</dbReference>
<evidence type="ECO:0000256" key="4">
    <source>
        <dbReference type="ARBA" id="ARBA00022614"/>
    </source>
</evidence>
<keyword evidence="10" id="KW-0325">Glycoprotein</keyword>
<evidence type="ECO:0000256" key="10">
    <source>
        <dbReference type="ARBA" id="ARBA00023180"/>
    </source>
</evidence>
<accession>A0A9K3NGX5</accession>
<keyword evidence="9 11" id="KW-0472">Membrane</keyword>
<evidence type="ECO:0000256" key="6">
    <source>
        <dbReference type="ARBA" id="ARBA00022729"/>
    </source>
</evidence>
<keyword evidence="15" id="KW-1185">Reference proteome</keyword>
<proteinExistence type="inferred from homology"/>
<dbReference type="PANTHER" id="PTHR48063:SF103">
    <property type="entry name" value="LEUCINE-RICH RECEPTOR-LIKE KINASE FAMILY PROTEIN"/>
    <property type="match status" value="1"/>
</dbReference>
<keyword evidence="8 11" id="KW-1133">Transmembrane helix</keyword>
<evidence type="ECO:0000256" key="11">
    <source>
        <dbReference type="SAM" id="Phobius"/>
    </source>
</evidence>
<dbReference type="SUPFAM" id="SSF52058">
    <property type="entry name" value="L domain-like"/>
    <property type="match status" value="3"/>
</dbReference>
<dbReference type="PROSITE" id="PS51450">
    <property type="entry name" value="LRR"/>
    <property type="match status" value="1"/>
</dbReference>
<dbReference type="InterPro" id="IPR046956">
    <property type="entry name" value="RLP23-like"/>
</dbReference>
<feature type="chain" id="PRO_5039922292" evidence="12">
    <location>
        <begin position="21"/>
        <end position="877"/>
    </location>
</feature>
<evidence type="ECO:0000313" key="14">
    <source>
        <dbReference type="EMBL" id="KAF5799941.1"/>
    </source>
</evidence>
<dbReference type="Proteomes" id="UP000215914">
    <property type="component" value="Unassembled WGS sequence"/>
</dbReference>
<dbReference type="InterPro" id="IPR013210">
    <property type="entry name" value="LRR_N_plant-typ"/>
</dbReference>
<protein>
    <submittedName>
        <fullName evidence="14">Leucine-rich repeat domain superfamily</fullName>
    </submittedName>
</protein>
<dbReference type="GO" id="GO:0006952">
    <property type="term" value="P:defense response"/>
    <property type="evidence" value="ECO:0007669"/>
    <property type="project" value="UniProtKB-ARBA"/>
</dbReference>